<dbReference type="EC" id="2.7.7.77" evidence="8"/>
<dbReference type="PhylomeDB" id="Q2RQI6"/>
<dbReference type="GO" id="GO:0061603">
    <property type="term" value="F:molybdenum cofactor guanylyltransferase activity"/>
    <property type="evidence" value="ECO:0007669"/>
    <property type="project" value="UniProtKB-EC"/>
</dbReference>
<dbReference type="GO" id="GO:0005525">
    <property type="term" value="F:GTP binding"/>
    <property type="evidence" value="ECO:0007669"/>
    <property type="project" value="UniProtKB-UniRule"/>
</dbReference>
<comment type="subcellular location">
    <subcellularLocation>
        <location evidence="8">Cytoplasm</location>
    </subcellularLocation>
</comment>
<dbReference type="GO" id="GO:0046872">
    <property type="term" value="F:metal ion binding"/>
    <property type="evidence" value="ECO:0007669"/>
    <property type="project" value="UniProtKB-KW"/>
</dbReference>
<dbReference type="InterPro" id="IPR029044">
    <property type="entry name" value="Nucleotide-diphossugar_trans"/>
</dbReference>
<proteinExistence type="inferred from homology"/>
<dbReference type="InterPro" id="IPR025877">
    <property type="entry name" value="MobA-like_NTP_Trfase"/>
</dbReference>
<keyword evidence="11" id="KW-1185">Reference proteome</keyword>
<comment type="caution">
    <text evidence="8">Lacks conserved residue(s) required for the propagation of feature annotation.</text>
</comment>
<reference evidence="10 11" key="1">
    <citation type="journal article" date="2011" name="Stand. Genomic Sci.">
        <title>Complete genome sequence of Rhodospirillum rubrum type strain (S1).</title>
        <authorList>
            <person name="Munk A.C."/>
            <person name="Copeland A."/>
            <person name="Lucas S."/>
            <person name="Lapidus A."/>
            <person name="Del Rio T.G."/>
            <person name="Barry K."/>
            <person name="Detter J.C."/>
            <person name="Hammon N."/>
            <person name="Israni S."/>
            <person name="Pitluck S."/>
            <person name="Brettin T."/>
            <person name="Bruce D."/>
            <person name="Han C."/>
            <person name="Tapia R."/>
            <person name="Gilna P."/>
            <person name="Schmutz J."/>
            <person name="Larimer F."/>
            <person name="Land M."/>
            <person name="Kyrpides N.C."/>
            <person name="Mavromatis K."/>
            <person name="Richardson P."/>
            <person name="Rohde M."/>
            <person name="Goker M."/>
            <person name="Klenk H.P."/>
            <person name="Zhang Y."/>
            <person name="Roberts G.P."/>
            <person name="Reslewic S."/>
            <person name="Schwartz D.C."/>
        </authorList>
    </citation>
    <scope>NUCLEOTIDE SEQUENCE [LARGE SCALE GENOMIC DNA]</scope>
    <source>
        <strain evidence="11">ATCC 11170 / ATH 1.1.1 / DSM 467 / LMG 4362 / NCIMB 8255 / S1</strain>
    </source>
</reference>
<evidence type="ECO:0000313" key="11">
    <source>
        <dbReference type="Proteomes" id="UP000001929"/>
    </source>
</evidence>
<gene>
    <name evidence="8" type="primary">mobA</name>
    <name evidence="10" type="ordered locus">Rru_A2812</name>
</gene>
<dbReference type="PANTHER" id="PTHR19136:SF81">
    <property type="entry name" value="MOLYBDENUM COFACTOR GUANYLYLTRANSFERASE"/>
    <property type="match status" value="1"/>
</dbReference>
<evidence type="ECO:0000256" key="4">
    <source>
        <dbReference type="ARBA" id="ARBA00022741"/>
    </source>
</evidence>
<dbReference type="Gene3D" id="3.90.550.10">
    <property type="entry name" value="Spore Coat Polysaccharide Biosynthesis Protein SpsA, Chain A"/>
    <property type="match status" value="1"/>
</dbReference>
<dbReference type="HAMAP" id="MF_00316">
    <property type="entry name" value="MobA"/>
    <property type="match status" value="1"/>
</dbReference>
<feature type="binding site" evidence="8">
    <location>
        <begin position="12"/>
        <end position="14"/>
    </location>
    <ligand>
        <name>GTP</name>
        <dbReference type="ChEBI" id="CHEBI:37565"/>
    </ligand>
</feature>
<protein>
    <recommendedName>
        <fullName evidence="8">Molybdenum cofactor guanylyltransferase</fullName>
        <shortName evidence="8">MoCo guanylyltransferase</shortName>
        <ecNumber evidence="8">2.7.7.77</ecNumber>
    </recommendedName>
    <alternativeName>
        <fullName evidence="8">GTP:molybdopterin guanylyltransferase</fullName>
    </alternativeName>
    <alternativeName>
        <fullName evidence="8">Mo-MPT guanylyltransferase</fullName>
    </alternativeName>
    <alternativeName>
        <fullName evidence="8">Molybdopterin guanylyltransferase</fullName>
    </alternativeName>
    <alternativeName>
        <fullName evidence="8">Molybdopterin-guanine dinucleotide synthase</fullName>
        <shortName evidence="8">MGD synthase</shortName>
    </alternativeName>
</protein>
<keyword evidence="5 8" id="KW-0460">Magnesium</keyword>
<comment type="subunit">
    <text evidence="8">Monomer.</text>
</comment>
<dbReference type="HOGENOM" id="CLU_055597_5_0_5"/>
<comment type="similarity">
    <text evidence="8">Belongs to the MobA family.</text>
</comment>
<dbReference type="KEGG" id="rru:Rru_A2812"/>
<evidence type="ECO:0000256" key="8">
    <source>
        <dbReference type="HAMAP-Rule" id="MF_00316"/>
    </source>
</evidence>
<dbReference type="GO" id="GO:0005737">
    <property type="term" value="C:cytoplasm"/>
    <property type="evidence" value="ECO:0007669"/>
    <property type="project" value="UniProtKB-SubCell"/>
</dbReference>
<comment type="domain">
    <text evidence="8">The N-terminal domain determines nucleotide recognition and specific binding, while the C-terminal domain determines the specific binding to the target protein.</text>
</comment>
<dbReference type="InterPro" id="IPR013482">
    <property type="entry name" value="Molybde_CF_guanTrfase"/>
</dbReference>
<dbReference type="AlphaFoldDB" id="Q2RQI6"/>
<dbReference type="Proteomes" id="UP000001929">
    <property type="component" value="Chromosome"/>
</dbReference>
<dbReference type="PATRIC" id="fig|269796.9.peg.2918"/>
<dbReference type="GO" id="GO:1902758">
    <property type="term" value="P:bis(molybdopterin guanine dinucleotide)molybdenum biosynthetic process"/>
    <property type="evidence" value="ECO:0007669"/>
    <property type="project" value="TreeGrafter"/>
</dbReference>
<keyword evidence="4 8" id="KW-0547">Nucleotide-binding</keyword>
<keyword evidence="2 8" id="KW-0808">Transferase</keyword>
<name>Q2RQI6_RHORT</name>
<evidence type="ECO:0000256" key="3">
    <source>
        <dbReference type="ARBA" id="ARBA00022723"/>
    </source>
</evidence>
<keyword evidence="3 8" id="KW-0479">Metal-binding</keyword>
<evidence type="ECO:0000259" key="9">
    <source>
        <dbReference type="Pfam" id="PF12804"/>
    </source>
</evidence>
<accession>Q2RQI6</accession>
<dbReference type="SUPFAM" id="SSF53448">
    <property type="entry name" value="Nucleotide-diphospho-sugar transferases"/>
    <property type="match status" value="1"/>
</dbReference>
<dbReference type="eggNOG" id="COG0746">
    <property type="taxonomic scope" value="Bacteria"/>
</dbReference>
<keyword evidence="7 8" id="KW-0501">Molybdenum cofactor biosynthesis</keyword>
<comment type="catalytic activity">
    <reaction evidence="8">
        <text>Mo-molybdopterin + GTP + H(+) = Mo-molybdopterin guanine dinucleotide + diphosphate</text>
        <dbReference type="Rhea" id="RHEA:34243"/>
        <dbReference type="ChEBI" id="CHEBI:15378"/>
        <dbReference type="ChEBI" id="CHEBI:33019"/>
        <dbReference type="ChEBI" id="CHEBI:37565"/>
        <dbReference type="ChEBI" id="CHEBI:71302"/>
        <dbReference type="ChEBI" id="CHEBI:71310"/>
        <dbReference type="EC" id="2.7.7.77"/>
    </reaction>
</comment>
<dbReference type="PANTHER" id="PTHR19136">
    <property type="entry name" value="MOLYBDENUM COFACTOR GUANYLYLTRANSFERASE"/>
    <property type="match status" value="1"/>
</dbReference>
<dbReference type="EnsemblBacteria" id="ABC23609">
    <property type="protein sequence ID" value="ABC23609"/>
    <property type="gene ID" value="Rru_A2812"/>
</dbReference>
<evidence type="ECO:0000313" key="10">
    <source>
        <dbReference type="EMBL" id="ABC23609.1"/>
    </source>
</evidence>
<comment type="cofactor">
    <cofactor evidence="8">
        <name>Mg(2+)</name>
        <dbReference type="ChEBI" id="CHEBI:18420"/>
    </cofactor>
</comment>
<evidence type="ECO:0000256" key="6">
    <source>
        <dbReference type="ARBA" id="ARBA00023134"/>
    </source>
</evidence>
<dbReference type="Pfam" id="PF12804">
    <property type="entry name" value="NTP_transf_3"/>
    <property type="match status" value="1"/>
</dbReference>
<keyword evidence="10" id="KW-0548">Nucleotidyltransferase</keyword>
<evidence type="ECO:0000256" key="1">
    <source>
        <dbReference type="ARBA" id="ARBA00022490"/>
    </source>
</evidence>
<dbReference type="EMBL" id="CP000230">
    <property type="protein sequence ID" value="ABC23609.1"/>
    <property type="molecule type" value="Genomic_DNA"/>
</dbReference>
<evidence type="ECO:0000256" key="7">
    <source>
        <dbReference type="ARBA" id="ARBA00023150"/>
    </source>
</evidence>
<keyword evidence="6 8" id="KW-0342">GTP-binding</keyword>
<dbReference type="CDD" id="cd02503">
    <property type="entry name" value="MobA"/>
    <property type="match status" value="1"/>
</dbReference>
<feature type="binding site" evidence="8">
    <location>
        <position position="104"/>
    </location>
    <ligand>
        <name>GTP</name>
        <dbReference type="ChEBI" id="CHEBI:37565"/>
    </ligand>
</feature>
<comment type="function">
    <text evidence="8">Transfers a GMP moiety from GTP to Mo-molybdopterin (Mo-MPT) cofactor (Moco or molybdenum cofactor) to form Mo-molybdopterin guanine dinucleotide (Mo-MGD) cofactor.</text>
</comment>
<dbReference type="STRING" id="269796.Rru_A2812"/>
<feature type="binding site" evidence="8">
    <location>
        <position position="71"/>
    </location>
    <ligand>
        <name>GTP</name>
        <dbReference type="ChEBI" id="CHEBI:37565"/>
    </ligand>
</feature>
<sequence length="223" mass="22957">MPARTDIACGLLAGGEGKRLGGVSKALVPIAGQPMAAWALDSVRRSVDVVALSVHAPDPALAVLGLPQVGDGPGPRLGPLAAVAALLDWAETRGAKRLLTLPVDTPFPPADLAERLTRALDQAAATADPRDPPVAVASFAGRRHNAVALWPVGGRVAAIAARLCRDGGGALRALLEEAGSIAVAFDDLGPEDPFLNVNTPEDLAQIRGLATTRLARRMARTHP</sequence>
<evidence type="ECO:0000256" key="2">
    <source>
        <dbReference type="ARBA" id="ARBA00022679"/>
    </source>
</evidence>
<keyword evidence="1 8" id="KW-0963">Cytoplasm</keyword>
<feature type="binding site" evidence="8">
    <location>
        <position position="104"/>
    </location>
    <ligand>
        <name>Mg(2+)</name>
        <dbReference type="ChEBI" id="CHEBI:18420"/>
    </ligand>
</feature>
<feature type="domain" description="MobA-like NTP transferase" evidence="9">
    <location>
        <begin position="11"/>
        <end position="177"/>
    </location>
</feature>
<feature type="binding site" evidence="8">
    <location>
        <position position="25"/>
    </location>
    <ligand>
        <name>GTP</name>
        <dbReference type="ChEBI" id="CHEBI:37565"/>
    </ligand>
</feature>
<evidence type="ECO:0000256" key="5">
    <source>
        <dbReference type="ARBA" id="ARBA00022842"/>
    </source>
</evidence>
<organism evidence="10 11">
    <name type="scientific">Rhodospirillum rubrum (strain ATCC 11170 / ATH 1.1.1 / DSM 467 / LMG 4362 / NCIMB 8255 / S1)</name>
    <dbReference type="NCBI Taxonomy" id="269796"/>
    <lineage>
        <taxon>Bacteria</taxon>
        <taxon>Pseudomonadati</taxon>
        <taxon>Pseudomonadota</taxon>
        <taxon>Alphaproteobacteria</taxon>
        <taxon>Rhodospirillales</taxon>
        <taxon>Rhodospirillaceae</taxon>
        <taxon>Rhodospirillum</taxon>
    </lineage>
</organism>